<gene>
    <name evidence="1" type="ORF">FHX59_000998</name>
</gene>
<reference evidence="1 2" key="1">
    <citation type="submission" date="2020-08" db="EMBL/GenBank/DDBJ databases">
        <title>Genomic Encyclopedia of Type Strains, Phase IV (KMG-V): Genome sequencing to study the core and pangenomes of soil and plant-associated prokaryotes.</title>
        <authorList>
            <person name="Whitman W."/>
        </authorList>
    </citation>
    <scope>NUCLEOTIDE SEQUENCE [LARGE SCALE GENOMIC DNA]</scope>
    <source>
        <strain evidence="1 2">SRMrh-85</strain>
    </source>
</reference>
<accession>A0ABR6FGP8</accession>
<dbReference type="Proteomes" id="UP000533533">
    <property type="component" value="Unassembled WGS sequence"/>
</dbReference>
<proteinExistence type="predicted"/>
<sequence>MNRTFILTGEQQAVIEAACRAGDLKIKAFASAAKTSTLQLVAEHFGQRRGMHLAFNREIAASAAGAFRLTSIHGPCIR</sequence>
<evidence type="ECO:0000313" key="2">
    <source>
        <dbReference type="Proteomes" id="UP000533533"/>
    </source>
</evidence>
<evidence type="ECO:0000313" key="1">
    <source>
        <dbReference type="EMBL" id="MBB2926589.1"/>
    </source>
</evidence>
<keyword evidence="2" id="KW-1185">Reference proteome</keyword>
<organism evidence="1 2">
    <name type="scientific">Paraburkholderia silvatlantica</name>
    <dbReference type="NCBI Taxonomy" id="321895"/>
    <lineage>
        <taxon>Bacteria</taxon>
        <taxon>Pseudomonadati</taxon>
        <taxon>Pseudomonadota</taxon>
        <taxon>Betaproteobacteria</taxon>
        <taxon>Burkholderiales</taxon>
        <taxon>Burkholderiaceae</taxon>
        <taxon>Paraburkholderia</taxon>
    </lineage>
</organism>
<name>A0ABR6FGP8_9BURK</name>
<dbReference type="EMBL" id="JACHVZ010000003">
    <property type="protein sequence ID" value="MBB2926589.1"/>
    <property type="molecule type" value="Genomic_DNA"/>
</dbReference>
<protein>
    <submittedName>
        <fullName evidence="1">Uncharacterized protein</fullName>
    </submittedName>
</protein>
<comment type="caution">
    <text evidence="1">The sequence shown here is derived from an EMBL/GenBank/DDBJ whole genome shotgun (WGS) entry which is preliminary data.</text>
</comment>